<gene>
    <name evidence="3" type="ORF">M513_01820</name>
    <name evidence="4" type="ORF">M514_01820</name>
</gene>
<organism evidence="3 5">
    <name type="scientific">Trichuris suis</name>
    <name type="common">pig whipworm</name>
    <dbReference type="NCBI Taxonomy" id="68888"/>
    <lineage>
        <taxon>Eukaryota</taxon>
        <taxon>Metazoa</taxon>
        <taxon>Ecdysozoa</taxon>
        <taxon>Nematoda</taxon>
        <taxon>Enoplea</taxon>
        <taxon>Dorylaimia</taxon>
        <taxon>Trichinellida</taxon>
        <taxon>Trichuridae</taxon>
        <taxon>Trichuris</taxon>
    </lineage>
</organism>
<name>A0A085MJB3_9BILA</name>
<dbReference type="EMBL" id="KL363189">
    <property type="protein sequence ID" value="KFD57309.1"/>
    <property type="molecule type" value="Genomic_DNA"/>
</dbReference>
<dbReference type="InterPro" id="IPR013078">
    <property type="entry name" value="His_Pase_superF_clade-1"/>
</dbReference>
<dbReference type="Gene3D" id="3.40.50.1240">
    <property type="entry name" value="Phosphoglycerate mutase-like"/>
    <property type="match status" value="1"/>
</dbReference>
<reference evidence="3 5" key="1">
    <citation type="journal article" date="2014" name="Nat. Genet.">
        <title>Genome and transcriptome of the porcine whipworm Trichuris suis.</title>
        <authorList>
            <person name="Jex A.R."/>
            <person name="Nejsum P."/>
            <person name="Schwarz E.M."/>
            <person name="Hu L."/>
            <person name="Young N.D."/>
            <person name="Hall R.S."/>
            <person name="Korhonen P.K."/>
            <person name="Liao S."/>
            <person name="Thamsborg S."/>
            <person name="Xia J."/>
            <person name="Xu P."/>
            <person name="Wang S."/>
            <person name="Scheerlinck J.P."/>
            <person name="Hofmann A."/>
            <person name="Sternberg P.W."/>
            <person name="Wang J."/>
            <person name="Gasser R.B."/>
        </authorList>
    </citation>
    <scope>NUCLEOTIDE SEQUENCE [LARGE SCALE GENOMIC DNA]</scope>
    <source>
        <strain evidence="4">DCEP-RM93F</strain>
        <strain evidence="3">DCEP-RM93M</strain>
    </source>
</reference>
<evidence type="ECO:0000313" key="5">
    <source>
        <dbReference type="Proteomes" id="UP000030764"/>
    </source>
</evidence>
<dbReference type="InterPro" id="IPR029033">
    <property type="entry name" value="His_PPase_superfam"/>
</dbReference>
<dbReference type="InterPro" id="IPR051695">
    <property type="entry name" value="Phosphoglycerate_Mutase"/>
</dbReference>
<accession>A0A085MJB3</accession>
<dbReference type="GO" id="GO:0005829">
    <property type="term" value="C:cytosol"/>
    <property type="evidence" value="ECO:0007669"/>
    <property type="project" value="TreeGrafter"/>
</dbReference>
<proteinExistence type="predicted"/>
<dbReference type="CDD" id="cd07067">
    <property type="entry name" value="HP_PGM_like"/>
    <property type="match status" value="1"/>
</dbReference>
<evidence type="ECO:0000313" key="4">
    <source>
        <dbReference type="EMBL" id="KFD72694.1"/>
    </source>
</evidence>
<dbReference type="PANTHER" id="PTHR46517:SF1">
    <property type="entry name" value="FRUCTOSE-2,6-BISPHOSPHATASE TIGAR"/>
    <property type="match status" value="1"/>
</dbReference>
<protein>
    <recommendedName>
        <fullName evidence="6">Phosphoglycerate mutase family protein</fullName>
    </recommendedName>
</protein>
<evidence type="ECO:0000256" key="1">
    <source>
        <dbReference type="ARBA" id="ARBA00022801"/>
    </source>
</evidence>
<dbReference type="GO" id="GO:0045820">
    <property type="term" value="P:negative regulation of glycolytic process"/>
    <property type="evidence" value="ECO:0007669"/>
    <property type="project" value="TreeGrafter"/>
</dbReference>
<evidence type="ECO:0008006" key="6">
    <source>
        <dbReference type="Google" id="ProtNLM"/>
    </source>
</evidence>
<dbReference type="SMART" id="SM00855">
    <property type="entry name" value="PGAM"/>
    <property type="match status" value="1"/>
</dbReference>
<dbReference type="Pfam" id="PF00300">
    <property type="entry name" value="His_Phos_1"/>
    <property type="match status" value="1"/>
</dbReference>
<keyword evidence="5" id="KW-1185">Reference proteome</keyword>
<keyword evidence="1" id="KW-0378">Hydrolase</keyword>
<feature type="binding site" evidence="2">
    <location>
        <position position="64"/>
    </location>
    <ligand>
        <name>substrate</name>
    </ligand>
</feature>
<dbReference type="PANTHER" id="PTHR46517">
    <property type="entry name" value="FRUCTOSE-2,6-BISPHOSPHATASE TIGAR"/>
    <property type="match status" value="1"/>
</dbReference>
<dbReference type="Proteomes" id="UP000030764">
    <property type="component" value="Unassembled WGS sequence"/>
</dbReference>
<dbReference type="GO" id="GO:0043456">
    <property type="term" value="P:regulation of pentose-phosphate shunt"/>
    <property type="evidence" value="ECO:0007669"/>
    <property type="project" value="TreeGrafter"/>
</dbReference>
<dbReference type="Proteomes" id="UP000030758">
    <property type="component" value="Unassembled WGS sequence"/>
</dbReference>
<sequence length="229" mass="25551">MVNGRRIRSSLPSGITDLNATNVLQGHTDSPLNSLGRWQASRLGEYFAESGAVFTAAFSSDLIRAVETVQLILEKQPCSNKPVNVQKDPALRERHYGSYEGTKTAKFLAEAKKRGVKPEFYTPDTVEPVPKLAERIENWFQRCWHSARENDSLLVVAHGGSIRRLFAYFYDSLKCEFAAERGRVVAIAPNTAFSIFLVRLPKDADDKQVVMRCEALHEVQHLSGGSVAK</sequence>
<feature type="binding site" evidence="2">
    <location>
        <begin position="93"/>
        <end position="96"/>
    </location>
    <ligand>
        <name>substrate</name>
    </ligand>
</feature>
<evidence type="ECO:0000313" key="3">
    <source>
        <dbReference type="EMBL" id="KFD57309.1"/>
    </source>
</evidence>
<dbReference type="AlphaFoldDB" id="A0A085MJB3"/>
<evidence type="ECO:0000256" key="2">
    <source>
        <dbReference type="PIRSR" id="PIRSR613078-2"/>
    </source>
</evidence>
<dbReference type="SUPFAM" id="SSF53254">
    <property type="entry name" value="Phosphoglycerate mutase-like"/>
    <property type="match status" value="1"/>
</dbReference>
<dbReference type="GO" id="GO:0004331">
    <property type="term" value="F:fructose-2,6-bisphosphate 2-phosphatase activity"/>
    <property type="evidence" value="ECO:0007669"/>
    <property type="project" value="TreeGrafter"/>
</dbReference>
<dbReference type="EMBL" id="KL367476">
    <property type="protein sequence ID" value="KFD72694.1"/>
    <property type="molecule type" value="Genomic_DNA"/>
</dbReference>